<gene>
    <name evidence="3" type="ORF">CELE_F49C12.7</name>
    <name evidence="3 5" type="ORF">F49C12.7</name>
</gene>
<keyword evidence="4" id="KW-1185">Reference proteome</keyword>
<dbReference type="CTD" id="177751"/>
<dbReference type="PeptideAtlas" id="Q27GQ6"/>
<feature type="domain" description="CHK kinase-like" evidence="2">
    <location>
        <begin position="186"/>
        <end position="369"/>
    </location>
</feature>
<feature type="region of interest" description="Disordered" evidence="1">
    <location>
        <begin position="1"/>
        <end position="24"/>
    </location>
</feature>
<evidence type="ECO:0000313" key="4">
    <source>
        <dbReference type="Proteomes" id="UP000001940"/>
    </source>
</evidence>
<dbReference type="SUPFAM" id="SSF56112">
    <property type="entry name" value="Protein kinase-like (PK-like)"/>
    <property type="match status" value="1"/>
</dbReference>
<dbReference type="Bgee" id="WBGene00009877">
    <property type="expression patterns" value="Expressed in adult organism and 2 other cell types or tissues"/>
</dbReference>
<dbReference type="GeneID" id="177751"/>
<dbReference type="STRING" id="6239.F49C12.7b.1"/>
<dbReference type="WormBase" id="F49C12.7b">
    <property type="protein sequence ID" value="CE39936"/>
    <property type="gene ID" value="WBGene00009877"/>
</dbReference>
<dbReference type="InterPro" id="IPR015897">
    <property type="entry name" value="CHK_kinase-like"/>
</dbReference>
<name>Q27GQ6_CAEEL</name>
<dbReference type="UCSC" id="F49C12.7c.1">
    <property type="organism name" value="c. elegans"/>
</dbReference>
<evidence type="ECO:0000313" key="3">
    <source>
        <dbReference type="EMBL" id="CAJ80809.1"/>
    </source>
</evidence>
<keyword evidence="6" id="KW-1267">Proteomics identification</keyword>
<sequence length="448" mass="50606">MGLCQSTVDVSPAKSNSEENVEKERKAISEMLKTAELADGLLGTTLQWEDVQKIAEESAGHNLKIGEKKTIKPLAEGVGLQSLLGIAEIDWEVEGDDKAPYPNKFALKIGSPVALLQALEAQAAKLPPDVAANISDEFISFLPPCHNSENYFYKYIQSLPKLDILPDFYFGNQIELEKDGNYSKGCIAIELVEDIKTLSPLENFSDDQMLQVLDALAKLQVQFINLSEDKRREAPHQGLSGLYSPFKDWFLQLNNGLMALFPDPEMQKLTETFATTLPEIITADELDLVPCKLGMKKVFVHGDLWSANIMWNQEGHLKKLIDFQMIHFGLAATDLARVMNTCLSPEERHANKEKYLKHYFDCLTKHCKEDDHPVPFDLEQLTTTYNLAYPRVSAYLLPALTAVLELSQCQTFLQNQWLLVHLFRRSKEFIRILSQPMKVVRKSKTGCI</sequence>
<reference evidence="3 4" key="1">
    <citation type="journal article" date="1998" name="Science">
        <title>Genome sequence of the nematode C. elegans: a platform for investigating biology.</title>
        <authorList>
            <consortium name="The C. elegans sequencing consortium"/>
            <person name="Sulson J.E."/>
            <person name="Waterston R."/>
        </authorList>
    </citation>
    <scope>NUCLEOTIDE SEQUENCE [LARGE SCALE GENOMIC DNA]</scope>
    <source>
        <strain evidence="3 4">Bristol N2</strain>
    </source>
</reference>
<dbReference type="AGR" id="WB:WBGene00009877"/>
<dbReference type="PaxDb" id="6239-F49C12.7b"/>
<dbReference type="Gene3D" id="3.90.1200.10">
    <property type="match status" value="1"/>
</dbReference>
<evidence type="ECO:0000313" key="5">
    <source>
        <dbReference type="WormBase" id="F49C12.7b"/>
    </source>
</evidence>
<organism evidence="3 4">
    <name type="scientific">Caenorhabditis elegans</name>
    <dbReference type="NCBI Taxonomy" id="6239"/>
    <lineage>
        <taxon>Eukaryota</taxon>
        <taxon>Metazoa</taxon>
        <taxon>Ecdysozoa</taxon>
        <taxon>Nematoda</taxon>
        <taxon>Chromadorea</taxon>
        <taxon>Rhabditida</taxon>
        <taxon>Rhabditina</taxon>
        <taxon>Rhabditomorpha</taxon>
        <taxon>Rhabditoidea</taxon>
        <taxon>Rhabditidae</taxon>
        <taxon>Peloderinae</taxon>
        <taxon>Caenorhabditis</taxon>
    </lineage>
</organism>
<dbReference type="RefSeq" id="NP_001040948.1">
    <property type="nucleotide sequence ID" value="NM_001047483.2"/>
</dbReference>
<dbReference type="PhylomeDB" id="Q27GQ6"/>
<dbReference type="InterPro" id="IPR011009">
    <property type="entry name" value="Kinase-like_dom_sf"/>
</dbReference>
<dbReference type="AlphaFoldDB" id="Q27GQ6"/>
<evidence type="ECO:0007829" key="6">
    <source>
        <dbReference type="PeptideAtlas" id="Q27GQ6"/>
    </source>
</evidence>
<dbReference type="EMBL" id="BX284604">
    <property type="protein sequence ID" value="CAJ80809.1"/>
    <property type="molecule type" value="Genomic_DNA"/>
</dbReference>
<dbReference type="PANTHER" id="PTHR23020:SF15">
    <property type="entry name" value="CHK KINASE-LIKE DOMAIN-CONTAINING PROTEIN"/>
    <property type="match status" value="1"/>
</dbReference>
<feature type="compositionally biased region" description="Polar residues" evidence="1">
    <location>
        <begin position="1"/>
        <end position="15"/>
    </location>
</feature>
<dbReference type="Pfam" id="PF07914">
    <property type="entry name" value="DUF1679"/>
    <property type="match status" value="1"/>
</dbReference>
<dbReference type="PANTHER" id="PTHR23020">
    <property type="entry name" value="UNCHARACTERIZED NUCLEAR HORMONE RECEPTOR-RELATED"/>
    <property type="match status" value="1"/>
</dbReference>
<evidence type="ECO:0000259" key="2">
    <source>
        <dbReference type="SMART" id="SM00587"/>
    </source>
</evidence>
<protein>
    <submittedName>
        <fullName evidence="3">CHK kinase-like domain-containing protein</fullName>
    </submittedName>
</protein>
<dbReference type="FunCoup" id="Q27GQ6">
    <property type="interactions" value="4"/>
</dbReference>
<dbReference type="Proteomes" id="UP000001940">
    <property type="component" value="Chromosome IV"/>
</dbReference>
<dbReference type="OMA" id="FLPPCHN"/>
<evidence type="ECO:0000256" key="1">
    <source>
        <dbReference type="SAM" id="MobiDB-lite"/>
    </source>
</evidence>
<dbReference type="ExpressionAtlas" id="Q27GQ6">
    <property type="expression patterns" value="baseline and differential"/>
</dbReference>
<dbReference type="OrthoDB" id="5777157at2759"/>
<dbReference type="SMART" id="SM00587">
    <property type="entry name" value="CHK"/>
    <property type="match status" value="1"/>
</dbReference>
<dbReference type="InterPro" id="IPR012877">
    <property type="entry name" value="Dhs-27"/>
</dbReference>
<accession>Q27GQ6</accession>
<proteinExistence type="evidence at protein level"/>
<dbReference type="InterPro" id="IPR052961">
    <property type="entry name" value="Oxido-Kinase-like_Enzymes"/>
</dbReference>
<dbReference type="InParanoid" id="Q27GQ6"/>
<dbReference type="eggNOG" id="ENOG502RT8F">
    <property type="taxonomic scope" value="Eukaryota"/>
</dbReference>